<evidence type="ECO:0000313" key="2">
    <source>
        <dbReference type="EMBL" id="UXX79962.1"/>
    </source>
</evidence>
<organism evidence="2 3">
    <name type="scientific">Reichenbachiella carrageenanivorans</name>
    <dbReference type="NCBI Taxonomy" id="2979869"/>
    <lineage>
        <taxon>Bacteria</taxon>
        <taxon>Pseudomonadati</taxon>
        <taxon>Bacteroidota</taxon>
        <taxon>Cytophagia</taxon>
        <taxon>Cytophagales</taxon>
        <taxon>Reichenbachiellaceae</taxon>
        <taxon>Reichenbachiella</taxon>
    </lineage>
</organism>
<feature type="chain" id="PRO_5046682970" evidence="1">
    <location>
        <begin position="19"/>
        <end position="298"/>
    </location>
</feature>
<keyword evidence="1" id="KW-0732">Signal</keyword>
<dbReference type="RefSeq" id="WP_263051692.1">
    <property type="nucleotide sequence ID" value="NZ_CP106735.1"/>
</dbReference>
<feature type="signal peptide" evidence="1">
    <location>
        <begin position="1"/>
        <end position="18"/>
    </location>
</feature>
<dbReference type="InterPro" id="IPR019861">
    <property type="entry name" value="PorP/SprF_Bacteroidetes"/>
</dbReference>
<dbReference type="NCBIfam" id="TIGR03519">
    <property type="entry name" value="T9SS_PorP_fam"/>
    <property type="match status" value="1"/>
</dbReference>
<sequence length="298" mass="33371">MKKSIIALLLFVGFGANAQLDPIYNQYLMNQSAINPAYIGMYHMGMASALSRGQWIGIDGAPFTNLVNASSTITEHSAVGFSFVNETFGINSTNDLKLSYAYRIDMYGKILSFGLTGGWSFYKQDFNKLDTETTDPSVGTGTYTYGAPSFGFGVMYRAENYYLGIAAPRLQDTEISQAGSEVTSYKQSFNLSAGFLITPVSFFKIKPSTLIRYQNDEWAIDLNGQVLVHEKIWLGLMTRNFSSAGVNFIYQESGIYHFGYAFEFPFGDIGRGHYGTHELFLSIDLKIKKDHKLDERFF</sequence>
<evidence type="ECO:0000256" key="1">
    <source>
        <dbReference type="SAM" id="SignalP"/>
    </source>
</evidence>
<protein>
    <submittedName>
        <fullName evidence="2">PorP/SprF family type IX secretion system membrane protein</fullName>
    </submittedName>
</protein>
<dbReference type="Proteomes" id="UP001062165">
    <property type="component" value="Chromosome"/>
</dbReference>
<gene>
    <name evidence="2" type="ORF">N7E81_02435</name>
</gene>
<proteinExistence type="predicted"/>
<evidence type="ECO:0000313" key="3">
    <source>
        <dbReference type="Proteomes" id="UP001062165"/>
    </source>
</evidence>
<accession>A0ABY6D1C0</accession>
<dbReference type="EMBL" id="CP106735">
    <property type="protein sequence ID" value="UXX79962.1"/>
    <property type="molecule type" value="Genomic_DNA"/>
</dbReference>
<dbReference type="Pfam" id="PF11751">
    <property type="entry name" value="PorP_SprF"/>
    <property type="match status" value="1"/>
</dbReference>
<name>A0ABY6D1C0_9BACT</name>
<keyword evidence="3" id="KW-1185">Reference proteome</keyword>
<reference evidence="2" key="1">
    <citation type="submission" date="2022-10" db="EMBL/GenBank/DDBJ databases">
        <title>Comparative genomics and taxonomic characterization of three novel marine species of genus Reichenbachiella exhibiting antioxidant and polysaccharide degradation activities.</title>
        <authorList>
            <person name="Muhammad N."/>
            <person name="Lee Y.-J."/>
            <person name="Ko J."/>
            <person name="Kim S.-G."/>
        </authorList>
    </citation>
    <scope>NUCLEOTIDE SEQUENCE</scope>
    <source>
        <strain evidence="2">Wsw4-B4</strain>
    </source>
</reference>